<feature type="transmembrane region" description="Helical" evidence="1">
    <location>
        <begin position="119"/>
        <end position="143"/>
    </location>
</feature>
<organism evidence="2 3">
    <name type="scientific">Macrophomina phaseolina</name>
    <dbReference type="NCBI Taxonomy" id="35725"/>
    <lineage>
        <taxon>Eukaryota</taxon>
        <taxon>Fungi</taxon>
        <taxon>Dikarya</taxon>
        <taxon>Ascomycota</taxon>
        <taxon>Pezizomycotina</taxon>
        <taxon>Dothideomycetes</taxon>
        <taxon>Dothideomycetes incertae sedis</taxon>
        <taxon>Botryosphaeriales</taxon>
        <taxon>Botryosphaeriaceae</taxon>
        <taxon>Macrophomina</taxon>
    </lineage>
</organism>
<feature type="transmembrane region" description="Helical" evidence="1">
    <location>
        <begin position="163"/>
        <end position="184"/>
    </location>
</feature>
<evidence type="ECO:0000313" key="3">
    <source>
        <dbReference type="Proteomes" id="UP000774617"/>
    </source>
</evidence>
<gene>
    <name evidence="2" type="ORF">B0J12DRAFT_668417</name>
</gene>
<accession>A0ABQ8G9Y8</accession>
<sequence>MHVEEQLGGPSAPEFSTKPVPIRARVFRLLAEEVSPKLSYLPLLACCFGSGLTDSTLYNAYGTFVSMQTGNTIFVALGASGQNNKPYGWARSLCSIGCFVGGSLFFSRLHALAGARRRATLVLSFLLQGGLVCVAAGLIQGGVINGRYYTNSSASRPTPLEMVVWAELAPVAMLSFQAAGQIVASRALGVGEVPTVVITSLLCDLVSDLQLLAPLTQNKKRNSRIVAFVLTLVGGIAGGWISKATGVVQPALWIVAGIKLVIGVCWIFWKAKA</sequence>
<feature type="transmembrane region" description="Helical" evidence="1">
    <location>
        <begin position="247"/>
        <end position="269"/>
    </location>
</feature>
<dbReference type="PANTHER" id="PTHR37488">
    <property type="entry name" value="DUF1275 DOMAIN-CONTAINING PROTEIN"/>
    <property type="match status" value="1"/>
</dbReference>
<name>A0ABQ8G9Y8_9PEZI</name>
<evidence type="ECO:0000256" key="1">
    <source>
        <dbReference type="SAM" id="Phobius"/>
    </source>
</evidence>
<dbReference type="EMBL" id="JAGTJR010000017">
    <property type="protein sequence ID" value="KAH7046765.1"/>
    <property type="molecule type" value="Genomic_DNA"/>
</dbReference>
<protein>
    <submittedName>
        <fullName evidence="2">DUF1275 domain protein</fullName>
    </submittedName>
</protein>
<feature type="transmembrane region" description="Helical" evidence="1">
    <location>
        <begin position="225"/>
        <end position="241"/>
    </location>
</feature>
<dbReference type="InterPro" id="IPR010699">
    <property type="entry name" value="DUF1275"/>
</dbReference>
<keyword evidence="1" id="KW-0472">Membrane</keyword>
<feature type="transmembrane region" description="Helical" evidence="1">
    <location>
        <begin position="89"/>
        <end position="107"/>
    </location>
</feature>
<proteinExistence type="predicted"/>
<keyword evidence="3" id="KW-1185">Reference proteome</keyword>
<evidence type="ECO:0000313" key="2">
    <source>
        <dbReference type="EMBL" id="KAH7046765.1"/>
    </source>
</evidence>
<keyword evidence="1" id="KW-0812">Transmembrane</keyword>
<dbReference type="Pfam" id="PF06912">
    <property type="entry name" value="DUF1275"/>
    <property type="match status" value="1"/>
</dbReference>
<dbReference type="PANTHER" id="PTHR37488:SF7">
    <property type="entry name" value="DUF1275 DOMAIN PROTEIN"/>
    <property type="match status" value="1"/>
</dbReference>
<keyword evidence="1" id="KW-1133">Transmembrane helix</keyword>
<comment type="caution">
    <text evidence="2">The sequence shown here is derived from an EMBL/GenBank/DDBJ whole genome shotgun (WGS) entry which is preliminary data.</text>
</comment>
<reference evidence="2 3" key="1">
    <citation type="journal article" date="2021" name="Nat. Commun.">
        <title>Genetic determinants of endophytism in the Arabidopsis root mycobiome.</title>
        <authorList>
            <person name="Mesny F."/>
            <person name="Miyauchi S."/>
            <person name="Thiergart T."/>
            <person name="Pickel B."/>
            <person name="Atanasova L."/>
            <person name="Karlsson M."/>
            <person name="Huettel B."/>
            <person name="Barry K.W."/>
            <person name="Haridas S."/>
            <person name="Chen C."/>
            <person name="Bauer D."/>
            <person name="Andreopoulos W."/>
            <person name="Pangilinan J."/>
            <person name="LaButti K."/>
            <person name="Riley R."/>
            <person name="Lipzen A."/>
            <person name="Clum A."/>
            <person name="Drula E."/>
            <person name="Henrissat B."/>
            <person name="Kohler A."/>
            <person name="Grigoriev I.V."/>
            <person name="Martin F.M."/>
            <person name="Hacquard S."/>
        </authorList>
    </citation>
    <scope>NUCLEOTIDE SEQUENCE [LARGE SCALE GENOMIC DNA]</scope>
    <source>
        <strain evidence="2 3">MPI-SDFR-AT-0080</strain>
    </source>
</reference>
<dbReference type="Proteomes" id="UP000774617">
    <property type="component" value="Unassembled WGS sequence"/>
</dbReference>